<dbReference type="AlphaFoldDB" id="A0A9P8ASZ0"/>
<evidence type="ECO:0000259" key="6">
    <source>
        <dbReference type="PROSITE" id="PS50048"/>
    </source>
</evidence>
<reference evidence="7" key="1">
    <citation type="submission" date="2020-11" db="EMBL/GenBank/DDBJ databases">
        <title>Adaptations for nitrogen fixation in a non-lichenized fungal sporocarp promotes dispersal by wood-feeding termites.</title>
        <authorList>
            <consortium name="DOE Joint Genome Institute"/>
            <person name="Koch R.A."/>
            <person name="Yoon G."/>
            <person name="Arayal U."/>
            <person name="Lail K."/>
            <person name="Amirebrahimi M."/>
            <person name="Labutti K."/>
            <person name="Lipzen A."/>
            <person name="Riley R."/>
            <person name="Barry K."/>
            <person name="Henrissat B."/>
            <person name="Grigoriev I.V."/>
            <person name="Herr J.R."/>
            <person name="Aime M.C."/>
        </authorList>
    </citation>
    <scope>NUCLEOTIDE SEQUENCE</scope>
    <source>
        <strain evidence="7">MCA 3950</strain>
    </source>
</reference>
<dbReference type="InterPro" id="IPR051127">
    <property type="entry name" value="Fungal_SecMet_Regulators"/>
</dbReference>
<keyword evidence="1" id="KW-0805">Transcription regulation</keyword>
<feature type="region of interest" description="Disordered" evidence="5">
    <location>
        <begin position="126"/>
        <end position="203"/>
    </location>
</feature>
<evidence type="ECO:0000313" key="8">
    <source>
        <dbReference type="Proteomes" id="UP000812287"/>
    </source>
</evidence>
<feature type="compositionally biased region" description="Basic and acidic residues" evidence="5">
    <location>
        <begin position="1"/>
        <end position="14"/>
    </location>
</feature>
<comment type="caution">
    <text evidence="7">The sequence shown here is derived from an EMBL/GenBank/DDBJ whole genome shotgun (WGS) entry which is preliminary data.</text>
</comment>
<name>A0A9P8ASZ0_9AGAR</name>
<evidence type="ECO:0000256" key="4">
    <source>
        <dbReference type="ARBA" id="ARBA00023242"/>
    </source>
</evidence>
<dbReference type="SMART" id="SM00066">
    <property type="entry name" value="GAL4"/>
    <property type="match status" value="2"/>
</dbReference>
<dbReference type="SUPFAM" id="SSF57701">
    <property type="entry name" value="Zn2/Cys6 DNA-binding domain"/>
    <property type="match status" value="2"/>
</dbReference>
<dbReference type="OrthoDB" id="39175at2759"/>
<sequence>MSTIDSRPEMDNKPSRSTSVDGSDDAQLTIRIPNPKVYMARQSLWVGRRGKLRCDSCRAHNLKCDRVQPSCNQCTWVPGRECKYTPLPTPAHRGIPRCDSCRLNNLKCDRNVPVCDQCQMDNNPNCVYSPKRRSKTSTTETSVASIAPKANADQDPPPPRAPSSSAPSSSIRAESSSRASVSRTDVAPQQRSQHSTPSAFYHSPSSVSFLKKDMPAMVKNRVPLQPWSHPSILPLPPTILQGLMKVDPEQMPVKMRFEDALDNFLNGLIPNLRDTAPMSPEMYSAVANYLAGKGVTRFASHIREWMAHHHVRSGSNKYSLLLIPRDIVFQSADWDEETLLRQYRNHTDGTGTAPLPSVDVDAAPDKEEGIADWRNAFERVPVRSQMWDILTYTHRNHSASYEMLRELRGLYFANITWPMVDMFNSLCPHCTSRKKISSSVQVKGESERQLEIE</sequence>
<keyword evidence="3" id="KW-0804">Transcription</keyword>
<dbReference type="PANTHER" id="PTHR47424">
    <property type="entry name" value="REGULATORY PROTEIN GAL4"/>
    <property type="match status" value="1"/>
</dbReference>
<evidence type="ECO:0000256" key="2">
    <source>
        <dbReference type="ARBA" id="ARBA00023125"/>
    </source>
</evidence>
<feature type="domain" description="Zn(2)-C6 fungal-type" evidence="6">
    <location>
        <begin position="53"/>
        <end position="84"/>
    </location>
</feature>
<dbReference type="EMBL" id="MU250534">
    <property type="protein sequence ID" value="KAG7446421.1"/>
    <property type="molecule type" value="Genomic_DNA"/>
</dbReference>
<evidence type="ECO:0000256" key="3">
    <source>
        <dbReference type="ARBA" id="ARBA00023163"/>
    </source>
</evidence>
<dbReference type="RefSeq" id="XP_043039921.1">
    <property type="nucleotide sequence ID" value="XM_043186225.1"/>
</dbReference>
<feature type="compositionally biased region" description="Low complexity" evidence="5">
    <location>
        <begin position="162"/>
        <end position="183"/>
    </location>
</feature>
<dbReference type="InterPro" id="IPR001138">
    <property type="entry name" value="Zn2Cys6_DnaBD"/>
</dbReference>
<dbReference type="Proteomes" id="UP000812287">
    <property type="component" value="Unassembled WGS sequence"/>
</dbReference>
<keyword evidence="4" id="KW-0539">Nucleus</keyword>
<organism evidence="7 8">
    <name type="scientific">Guyanagaster necrorhizus</name>
    <dbReference type="NCBI Taxonomy" id="856835"/>
    <lineage>
        <taxon>Eukaryota</taxon>
        <taxon>Fungi</taxon>
        <taxon>Dikarya</taxon>
        <taxon>Basidiomycota</taxon>
        <taxon>Agaricomycotina</taxon>
        <taxon>Agaricomycetes</taxon>
        <taxon>Agaricomycetidae</taxon>
        <taxon>Agaricales</taxon>
        <taxon>Marasmiineae</taxon>
        <taxon>Physalacriaceae</taxon>
        <taxon>Guyanagaster</taxon>
    </lineage>
</organism>
<evidence type="ECO:0000256" key="1">
    <source>
        <dbReference type="ARBA" id="ARBA00023015"/>
    </source>
</evidence>
<evidence type="ECO:0000313" key="7">
    <source>
        <dbReference type="EMBL" id="KAG7446421.1"/>
    </source>
</evidence>
<dbReference type="PROSITE" id="PS50048">
    <property type="entry name" value="ZN2_CY6_FUNGAL_2"/>
    <property type="match status" value="2"/>
</dbReference>
<evidence type="ECO:0000256" key="5">
    <source>
        <dbReference type="SAM" id="MobiDB-lite"/>
    </source>
</evidence>
<dbReference type="GO" id="GO:0000981">
    <property type="term" value="F:DNA-binding transcription factor activity, RNA polymerase II-specific"/>
    <property type="evidence" value="ECO:0007669"/>
    <property type="project" value="InterPro"/>
</dbReference>
<dbReference type="GeneID" id="66108522"/>
<protein>
    <recommendedName>
        <fullName evidence="6">Zn(2)-C6 fungal-type domain-containing protein</fullName>
    </recommendedName>
</protein>
<dbReference type="Gene3D" id="4.10.240.10">
    <property type="entry name" value="Zn(2)-C6 fungal-type DNA-binding domain"/>
    <property type="match status" value="2"/>
</dbReference>
<dbReference type="CDD" id="cd00067">
    <property type="entry name" value="GAL4"/>
    <property type="match status" value="2"/>
</dbReference>
<proteinExistence type="predicted"/>
<keyword evidence="2" id="KW-0238">DNA-binding</keyword>
<dbReference type="GO" id="GO:0008270">
    <property type="term" value="F:zinc ion binding"/>
    <property type="evidence" value="ECO:0007669"/>
    <property type="project" value="InterPro"/>
</dbReference>
<feature type="region of interest" description="Disordered" evidence="5">
    <location>
        <begin position="1"/>
        <end position="24"/>
    </location>
</feature>
<keyword evidence="8" id="KW-1185">Reference proteome</keyword>
<dbReference type="InterPro" id="IPR036864">
    <property type="entry name" value="Zn2-C6_fun-type_DNA-bd_sf"/>
</dbReference>
<dbReference type="GO" id="GO:0003677">
    <property type="term" value="F:DNA binding"/>
    <property type="evidence" value="ECO:0007669"/>
    <property type="project" value="UniProtKB-KW"/>
</dbReference>
<accession>A0A9P8ASZ0</accession>
<dbReference type="PANTHER" id="PTHR47424:SF3">
    <property type="entry name" value="REGULATORY PROTEIN GAL4"/>
    <property type="match status" value="1"/>
</dbReference>
<feature type="domain" description="Zn(2)-C6 fungal-type" evidence="6">
    <location>
        <begin position="97"/>
        <end position="128"/>
    </location>
</feature>
<feature type="compositionally biased region" description="Polar residues" evidence="5">
    <location>
        <begin position="187"/>
        <end position="203"/>
    </location>
</feature>
<gene>
    <name evidence="7" type="ORF">BT62DRAFT_931863</name>
</gene>